<keyword evidence="3" id="KW-0819">tRNA processing</keyword>
<dbReference type="CDD" id="cd05398">
    <property type="entry name" value="NT_ClassII-CCAase"/>
    <property type="match status" value="1"/>
</dbReference>
<dbReference type="Proteomes" id="UP000321816">
    <property type="component" value="Chromosome"/>
</dbReference>
<keyword evidence="5" id="KW-0479">Metal-binding</keyword>
<dbReference type="GO" id="GO:0008033">
    <property type="term" value="P:tRNA processing"/>
    <property type="evidence" value="ECO:0007669"/>
    <property type="project" value="UniProtKB-KW"/>
</dbReference>
<evidence type="ECO:0000256" key="2">
    <source>
        <dbReference type="ARBA" id="ARBA00022679"/>
    </source>
</evidence>
<accession>A0AAJ8N3T6</accession>
<keyword evidence="12" id="KW-1185">Reference proteome</keyword>
<feature type="domain" description="Poly A polymerase head" evidence="9">
    <location>
        <begin position="22"/>
        <end position="83"/>
    </location>
</feature>
<name>A0AAJ8N3T6_9BACI</name>
<protein>
    <recommendedName>
        <fullName evidence="13">CCA tRNA nucleotidyltransferase</fullName>
    </recommendedName>
</protein>
<dbReference type="Pfam" id="PF01743">
    <property type="entry name" value="PolyA_pol"/>
    <property type="match status" value="2"/>
</dbReference>
<feature type="domain" description="Poly A polymerase head" evidence="9">
    <location>
        <begin position="85"/>
        <end position="124"/>
    </location>
</feature>
<evidence type="ECO:0000256" key="8">
    <source>
        <dbReference type="RuleBase" id="RU003953"/>
    </source>
</evidence>
<evidence type="ECO:0000256" key="5">
    <source>
        <dbReference type="ARBA" id="ARBA00022723"/>
    </source>
</evidence>
<evidence type="ECO:0000259" key="9">
    <source>
        <dbReference type="Pfam" id="PF01743"/>
    </source>
</evidence>
<keyword evidence="6" id="KW-0460">Magnesium</keyword>
<proteinExistence type="inferred from homology"/>
<keyword evidence="7 8" id="KW-0694">RNA-binding</keyword>
<evidence type="ECO:0000313" key="11">
    <source>
        <dbReference type="EMBL" id="WWD81491.1"/>
    </source>
</evidence>
<dbReference type="InterPro" id="IPR050264">
    <property type="entry name" value="Bact_CCA-adding_enz_type3_sf"/>
</dbReference>
<feature type="domain" description="CCA-adding enzyme C-terminal" evidence="10">
    <location>
        <begin position="267"/>
        <end position="355"/>
    </location>
</feature>
<dbReference type="InterPro" id="IPR032810">
    <property type="entry name" value="CCA-adding_enz_C"/>
</dbReference>
<dbReference type="SUPFAM" id="SSF81891">
    <property type="entry name" value="Poly A polymerase C-terminal region-like"/>
    <property type="match status" value="1"/>
</dbReference>
<dbReference type="Pfam" id="PF13735">
    <property type="entry name" value="tRNA_NucTran2_2"/>
    <property type="match status" value="1"/>
</dbReference>
<reference evidence="11 12" key="1">
    <citation type="submission" date="2024-01" db="EMBL/GenBank/DDBJ databases">
        <title>Complete Genome Sequence of Alkalicoccus halolimnae BZ-SZ-XJ29T, a Moderately Halophilic Bacterium Isolated from a Salt Lake.</title>
        <authorList>
            <person name="Zhao B."/>
        </authorList>
    </citation>
    <scope>NUCLEOTIDE SEQUENCE [LARGE SCALE GENOMIC DNA]</scope>
    <source>
        <strain evidence="11 12">BZ-SZ-XJ29</strain>
    </source>
</reference>
<dbReference type="GO" id="GO:0000049">
    <property type="term" value="F:tRNA binding"/>
    <property type="evidence" value="ECO:0007669"/>
    <property type="project" value="TreeGrafter"/>
</dbReference>
<evidence type="ECO:0008006" key="13">
    <source>
        <dbReference type="Google" id="ProtNLM"/>
    </source>
</evidence>
<evidence type="ECO:0000256" key="4">
    <source>
        <dbReference type="ARBA" id="ARBA00022695"/>
    </source>
</evidence>
<dbReference type="AlphaFoldDB" id="A0AAJ8N3T6"/>
<evidence type="ECO:0000256" key="7">
    <source>
        <dbReference type="ARBA" id="ARBA00022884"/>
    </source>
</evidence>
<keyword evidence="2 8" id="KW-0808">Transferase</keyword>
<dbReference type="GO" id="GO:0016779">
    <property type="term" value="F:nucleotidyltransferase activity"/>
    <property type="evidence" value="ECO:0007669"/>
    <property type="project" value="UniProtKB-KW"/>
</dbReference>
<dbReference type="RefSeq" id="WP_187254640.1">
    <property type="nucleotide sequence ID" value="NZ_CP144914.1"/>
</dbReference>
<keyword evidence="4" id="KW-0548">Nucleotidyltransferase</keyword>
<dbReference type="InterPro" id="IPR043519">
    <property type="entry name" value="NT_sf"/>
</dbReference>
<comment type="cofactor">
    <cofactor evidence="1">
        <name>Mg(2+)</name>
        <dbReference type="ChEBI" id="CHEBI:18420"/>
    </cofactor>
</comment>
<evidence type="ECO:0000259" key="10">
    <source>
        <dbReference type="Pfam" id="PF13735"/>
    </source>
</evidence>
<dbReference type="GO" id="GO:0046872">
    <property type="term" value="F:metal ion binding"/>
    <property type="evidence" value="ECO:0007669"/>
    <property type="project" value="UniProtKB-KW"/>
</dbReference>
<comment type="similarity">
    <text evidence="8">Belongs to the tRNA nucleotidyltransferase/poly(A) polymerase family.</text>
</comment>
<dbReference type="KEGG" id="ahal:FTX54_008130"/>
<sequence length="360" mass="41150">MGIWEQGLNIINYINKAGYPSYLVGGAVRDHFMGIKPKDIDIAADISLGELSELYEKVIPVGKEGKTMLIFPYNKPVEITKINGKSISEDLHNRDFTCNAMAVDAEEKVYDPLKGKEAIQNKILVPVKEGSSIFIEDPLRLLRTVRLSVQLQFQLSRKLRATFYNSAFLIQQTAPERIFKELDKLGSCSITKEHWENILPLLYALPIDILSSREVQSGLIEEEPVFTQLQWWAVLLHQNGESWISRGLPGKLTAHHKEVDRYVGKFPWNNLNLYDMSEEVLQSSLLLLKLKKTDVNERHIYKQIKNLPIHSRKDLDADGKDLLYLKKADIGEKLRLLEEAVVNGKVANKKRELINYIKGE</sequence>
<organism evidence="11 12">
    <name type="scientific">Alkalicoccus halolimnae</name>
    <dbReference type="NCBI Taxonomy" id="1667239"/>
    <lineage>
        <taxon>Bacteria</taxon>
        <taxon>Bacillati</taxon>
        <taxon>Bacillota</taxon>
        <taxon>Bacilli</taxon>
        <taxon>Bacillales</taxon>
        <taxon>Bacillaceae</taxon>
        <taxon>Alkalicoccus</taxon>
    </lineage>
</organism>
<gene>
    <name evidence="11" type="ORF">FTX54_008130</name>
</gene>
<dbReference type="InterPro" id="IPR002646">
    <property type="entry name" value="PolA_pol_head_dom"/>
</dbReference>
<dbReference type="Gene3D" id="1.10.3090.10">
    <property type="entry name" value="cca-adding enzyme, domain 2"/>
    <property type="match status" value="1"/>
</dbReference>
<dbReference type="SUPFAM" id="SSF81301">
    <property type="entry name" value="Nucleotidyltransferase"/>
    <property type="match status" value="1"/>
</dbReference>
<dbReference type="Gene3D" id="1.10.246.80">
    <property type="match status" value="1"/>
</dbReference>
<evidence type="ECO:0000256" key="6">
    <source>
        <dbReference type="ARBA" id="ARBA00022842"/>
    </source>
</evidence>
<dbReference type="Gene3D" id="3.30.460.10">
    <property type="entry name" value="Beta Polymerase, domain 2"/>
    <property type="match status" value="1"/>
</dbReference>
<dbReference type="EMBL" id="CP144914">
    <property type="protein sequence ID" value="WWD81491.1"/>
    <property type="molecule type" value="Genomic_DNA"/>
</dbReference>
<dbReference type="PANTHER" id="PTHR46173">
    <property type="entry name" value="CCA TRNA NUCLEOTIDYLTRANSFERASE 1, MITOCHONDRIAL"/>
    <property type="match status" value="1"/>
</dbReference>
<evidence type="ECO:0000256" key="3">
    <source>
        <dbReference type="ARBA" id="ARBA00022694"/>
    </source>
</evidence>
<evidence type="ECO:0000313" key="12">
    <source>
        <dbReference type="Proteomes" id="UP000321816"/>
    </source>
</evidence>
<dbReference type="PANTHER" id="PTHR46173:SF1">
    <property type="entry name" value="CCA TRNA NUCLEOTIDYLTRANSFERASE 1, MITOCHONDRIAL"/>
    <property type="match status" value="1"/>
</dbReference>
<evidence type="ECO:0000256" key="1">
    <source>
        <dbReference type="ARBA" id="ARBA00001946"/>
    </source>
</evidence>